<keyword evidence="2" id="KW-1185">Reference proteome</keyword>
<accession>A7TTN2</accession>
<dbReference type="AlphaFoldDB" id="A7TTN2"/>
<dbReference type="GeneID" id="5542356"/>
<organism evidence="2">
    <name type="scientific">Vanderwaltozyma polyspora (strain ATCC 22028 / DSM 70294 / BCRC 21397 / CBS 2163 / NBRC 10782 / NRRL Y-8283 / UCD 57-17)</name>
    <name type="common">Kluyveromyces polysporus</name>
    <dbReference type="NCBI Taxonomy" id="436907"/>
    <lineage>
        <taxon>Eukaryota</taxon>
        <taxon>Fungi</taxon>
        <taxon>Dikarya</taxon>
        <taxon>Ascomycota</taxon>
        <taxon>Saccharomycotina</taxon>
        <taxon>Saccharomycetes</taxon>
        <taxon>Saccharomycetales</taxon>
        <taxon>Saccharomycetaceae</taxon>
        <taxon>Vanderwaltozyma</taxon>
    </lineage>
</organism>
<dbReference type="InParanoid" id="A7TTN2"/>
<evidence type="ECO:0000313" key="2">
    <source>
        <dbReference type="Proteomes" id="UP000000267"/>
    </source>
</evidence>
<sequence length="120" mass="14147">MELSTINEYERRWLNIFEWRLFDYKFSLYEDYVCSFDVFCQGKRSNNTVPIQSQSYYSSPSKYDNNHLSVGAKGFETPNYSNSSLNSSPFHYNDDVFDYYYNQNQQNLSTSPISQLSPSS</sequence>
<proteinExistence type="predicted"/>
<evidence type="ECO:0000313" key="1">
    <source>
        <dbReference type="EMBL" id="EDO14374.1"/>
    </source>
</evidence>
<name>A7TTN2_VANPO</name>
<gene>
    <name evidence="1" type="ORF">Kpol_198p1</name>
</gene>
<dbReference type="EMBL" id="DS480595">
    <property type="protein sequence ID" value="EDO14374.1"/>
    <property type="molecule type" value="Genomic_DNA"/>
</dbReference>
<dbReference type="HOGENOM" id="CLU_2051425_0_0_1"/>
<dbReference type="KEGG" id="vpo:Kpol_198p1"/>
<dbReference type="Proteomes" id="UP000000267">
    <property type="component" value="Unassembled WGS sequence"/>
</dbReference>
<reference evidence="1 2" key="1">
    <citation type="journal article" date="2007" name="Proc. Natl. Acad. Sci. U.S.A.">
        <title>Independent sorting-out of thousands of duplicated gene pairs in two yeast species descended from a whole-genome duplication.</title>
        <authorList>
            <person name="Scannell D.R."/>
            <person name="Frank A.C."/>
            <person name="Conant G.C."/>
            <person name="Byrne K.P."/>
            <person name="Woolfit M."/>
            <person name="Wolfe K.H."/>
        </authorList>
    </citation>
    <scope>NUCLEOTIDE SEQUENCE [LARGE SCALE GENOMIC DNA]</scope>
    <source>
        <strain evidence="2">ATCC 22028 / DSM 70294 / BCRC 21397 / CBS 2163 / NBRC 10782 / NRRL Y-8283 / UCD 57-17</strain>
    </source>
</reference>
<dbReference type="OrthoDB" id="244495at2759"/>
<dbReference type="RefSeq" id="XP_001642232.1">
    <property type="nucleotide sequence ID" value="XM_001642182.1"/>
</dbReference>
<protein>
    <submittedName>
        <fullName evidence="1">Uncharacterized protein</fullName>
    </submittedName>
</protein>